<feature type="domain" description="Bacterial transcriptional activator" evidence="4">
    <location>
        <begin position="2"/>
        <end position="60"/>
    </location>
</feature>
<evidence type="ECO:0000259" key="4">
    <source>
        <dbReference type="Pfam" id="PF03704"/>
    </source>
</evidence>
<accession>A0ABP7L3N3</accession>
<dbReference type="InterPro" id="IPR005158">
    <property type="entry name" value="BTAD"/>
</dbReference>
<name>A0ABP7L3N3_9ACTN</name>
<proteinExistence type="predicted"/>
<keyword evidence="3" id="KW-0804">Transcription</keyword>
<dbReference type="PANTHER" id="PTHR35807">
    <property type="entry name" value="TRANSCRIPTIONAL REGULATOR REDD-RELATED"/>
    <property type="match status" value="1"/>
</dbReference>
<keyword evidence="1" id="KW-0902">Two-component regulatory system</keyword>
<protein>
    <recommendedName>
        <fullName evidence="4">Bacterial transcriptional activator domain-containing protein</fullName>
    </recommendedName>
</protein>
<dbReference type="Pfam" id="PF03704">
    <property type="entry name" value="BTAD"/>
    <property type="match status" value="1"/>
</dbReference>
<keyword evidence="6" id="KW-1185">Reference proteome</keyword>
<dbReference type="EMBL" id="BAAAZA010000029">
    <property type="protein sequence ID" value="GAA3892395.1"/>
    <property type="molecule type" value="Genomic_DNA"/>
</dbReference>
<evidence type="ECO:0000256" key="3">
    <source>
        <dbReference type="ARBA" id="ARBA00023163"/>
    </source>
</evidence>
<evidence type="ECO:0000313" key="6">
    <source>
        <dbReference type="Proteomes" id="UP001501563"/>
    </source>
</evidence>
<dbReference type="PANTHER" id="PTHR35807:SF1">
    <property type="entry name" value="TRANSCRIPTIONAL REGULATOR REDD"/>
    <property type="match status" value="1"/>
</dbReference>
<organism evidence="5 6">
    <name type="scientific">Streptomyces lannensis</name>
    <dbReference type="NCBI Taxonomy" id="766498"/>
    <lineage>
        <taxon>Bacteria</taxon>
        <taxon>Bacillati</taxon>
        <taxon>Actinomycetota</taxon>
        <taxon>Actinomycetes</taxon>
        <taxon>Kitasatosporales</taxon>
        <taxon>Streptomycetaceae</taxon>
        <taxon>Streptomyces</taxon>
    </lineage>
</organism>
<sequence>MLIAANPLRERLRELQMLALYRSGRQADALSAYEQVRRHLTRELGIDPGRELQQLHRRILTRVPCL</sequence>
<dbReference type="Gene3D" id="1.25.40.10">
    <property type="entry name" value="Tetratricopeptide repeat domain"/>
    <property type="match status" value="1"/>
</dbReference>
<keyword evidence="2" id="KW-0805">Transcription regulation</keyword>
<evidence type="ECO:0000256" key="2">
    <source>
        <dbReference type="ARBA" id="ARBA00023015"/>
    </source>
</evidence>
<dbReference type="InterPro" id="IPR051677">
    <property type="entry name" value="AfsR-DnrI-RedD_regulator"/>
</dbReference>
<dbReference type="SUPFAM" id="SSF48452">
    <property type="entry name" value="TPR-like"/>
    <property type="match status" value="1"/>
</dbReference>
<evidence type="ECO:0000313" key="5">
    <source>
        <dbReference type="EMBL" id="GAA3892395.1"/>
    </source>
</evidence>
<dbReference type="InterPro" id="IPR011990">
    <property type="entry name" value="TPR-like_helical_dom_sf"/>
</dbReference>
<dbReference type="Proteomes" id="UP001501563">
    <property type="component" value="Unassembled WGS sequence"/>
</dbReference>
<gene>
    <name evidence="5" type="ORF">GCM10022207_70090</name>
</gene>
<comment type="caution">
    <text evidence="5">The sequence shown here is derived from an EMBL/GenBank/DDBJ whole genome shotgun (WGS) entry which is preliminary data.</text>
</comment>
<reference evidence="6" key="1">
    <citation type="journal article" date="2019" name="Int. J. Syst. Evol. Microbiol.">
        <title>The Global Catalogue of Microorganisms (GCM) 10K type strain sequencing project: providing services to taxonomists for standard genome sequencing and annotation.</title>
        <authorList>
            <consortium name="The Broad Institute Genomics Platform"/>
            <consortium name="The Broad Institute Genome Sequencing Center for Infectious Disease"/>
            <person name="Wu L."/>
            <person name="Ma J."/>
        </authorList>
    </citation>
    <scope>NUCLEOTIDE SEQUENCE [LARGE SCALE GENOMIC DNA]</scope>
    <source>
        <strain evidence="6">JCM 16578</strain>
    </source>
</reference>
<evidence type="ECO:0000256" key="1">
    <source>
        <dbReference type="ARBA" id="ARBA00023012"/>
    </source>
</evidence>